<dbReference type="Proteomes" id="UP000051260">
    <property type="component" value="Unassembled WGS sequence"/>
</dbReference>
<evidence type="ECO:0000256" key="1">
    <source>
        <dbReference type="SAM" id="SignalP"/>
    </source>
</evidence>
<reference evidence="3" key="1">
    <citation type="submission" date="2015-09" db="EMBL/GenBank/DDBJ databases">
        <authorList>
            <person name="Rodrigo-Torres L."/>
            <person name="Arahal D.R."/>
        </authorList>
    </citation>
    <scope>NUCLEOTIDE SEQUENCE [LARGE SCALE GENOMIC DNA]</scope>
    <source>
        <strain evidence="3">CECT 5091</strain>
    </source>
</reference>
<protein>
    <recommendedName>
        <fullName evidence="4">Lipoprotein</fullName>
    </recommendedName>
</protein>
<keyword evidence="3" id="KW-1185">Reference proteome</keyword>
<feature type="signal peptide" evidence="1">
    <location>
        <begin position="1"/>
        <end position="23"/>
    </location>
</feature>
<dbReference type="EMBL" id="CYUD01000015">
    <property type="protein sequence ID" value="CUK16427.1"/>
    <property type="molecule type" value="Genomic_DNA"/>
</dbReference>
<feature type="chain" id="PRO_5006065770" description="Lipoprotein" evidence="1">
    <location>
        <begin position="24"/>
        <end position="184"/>
    </location>
</feature>
<evidence type="ECO:0000313" key="3">
    <source>
        <dbReference type="Proteomes" id="UP000051260"/>
    </source>
</evidence>
<dbReference type="PROSITE" id="PS51257">
    <property type="entry name" value="PROKAR_LIPOPROTEIN"/>
    <property type="match status" value="1"/>
</dbReference>
<gene>
    <name evidence="2" type="ORF">RUE5091_03992</name>
</gene>
<name>A0A0P1IZ46_9RHOB</name>
<sequence>MTRRLFALCAVLATIFLGGCATKQPTASQNDINDLAAAIQSLGPEVDPTEAQEAATIAYSYSQQLKQDWNVTDSAIIHNAKVINGFREFGLCNDWAQAMTRRLQQENFRTLDLHWATSPPTAFRIIHHSALISAKGDSMYDGIILDPWRAGGTLTWARVREDTKYNWRPRLEVRDELMSGKNPY</sequence>
<accession>A0A0P1IZ46</accession>
<organism evidence="2 3">
    <name type="scientific">Ruegeria denitrificans</name>
    <dbReference type="NCBI Taxonomy" id="1715692"/>
    <lineage>
        <taxon>Bacteria</taxon>
        <taxon>Pseudomonadati</taxon>
        <taxon>Pseudomonadota</taxon>
        <taxon>Alphaproteobacteria</taxon>
        <taxon>Rhodobacterales</taxon>
        <taxon>Roseobacteraceae</taxon>
        <taxon>Ruegeria</taxon>
    </lineage>
</organism>
<dbReference type="RefSeq" id="WP_058283613.1">
    <property type="nucleotide sequence ID" value="NZ_CYUD01000015.1"/>
</dbReference>
<dbReference type="OrthoDB" id="5339359at2"/>
<evidence type="ECO:0008006" key="4">
    <source>
        <dbReference type="Google" id="ProtNLM"/>
    </source>
</evidence>
<dbReference type="STRING" id="1715692.RUE5091_03992"/>
<dbReference type="AlphaFoldDB" id="A0A0P1IZ46"/>
<proteinExistence type="predicted"/>
<evidence type="ECO:0000313" key="2">
    <source>
        <dbReference type="EMBL" id="CUK16427.1"/>
    </source>
</evidence>
<keyword evidence="1" id="KW-0732">Signal</keyword>